<keyword evidence="1" id="KW-0812">Transmembrane</keyword>
<protein>
    <submittedName>
        <fullName evidence="2">MSHA biogenesis protein MshF</fullName>
    </submittedName>
</protein>
<dbReference type="OrthoDB" id="5918883at2"/>
<reference evidence="2 3" key="1">
    <citation type="submission" date="2018-12" db="EMBL/GenBank/DDBJ databases">
        <title>Vibrio sp. isolated from China Sea.</title>
        <authorList>
            <person name="Li Y."/>
        </authorList>
    </citation>
    <scope>NUCLEOTIDE SEQUENCE [LARGE SCALE GENOMIC DNA]</scope>
    <source>
        <strain evidence="2 3">BEI207</strain>
    </source>
</reference>
<comment type="caution">
    <text evidence="2">The sequence shown here is derived from an EMBL/GenBank/DDBJ whole genome shotgun (WGS) entry which is preliminary data.</text>
</comment>
<name>A0A3S0V1L3_9VIBR</name>
<accession>A0A3S0V1L3</accession>
<dbReference type="EMBL" id="RXZH01000009">
    <property type="protein sequence ID" value="RTZ14313.1"/>
    <property type="molecule type" value="Genomic_DNA"/>
</dbReference>
<keyword evidence="1" id="KW-1133">Transmembrane helix</keyword>
<feature type="transmembrane region" description="Helical" evidence="1">
    <location>
        <begin position="16"/>
        <end position="34"/>
    </location>
</feature>
<sequence length="159" mass="18474">MPSKASLIANLERSRLVIWLLVVIVLVMSFLITWQNVEREANDTAFLVASKRVIERANYYKQQWLLSGQQAQVELDGEIVHFSPSGWVLPASREQEYDCSAWLEMLYPDEEILGDTPIEIESDFINSEYQCHYLYKQDRFMSIGLIDNKFFVKVGFLAN</sequence>
<evidence type="ECO:0000313" key="2">
    <source>
        <dbReference type="EMBL" id="RTZ14313.1"/>
    </source>
</evidence>
<dbReference type="Proteomes" id="UP000268973">
    <property type="component" value="Unassembled WGS sequence"/>
</dbReference>
<dbReference type="RefSeq" id="WP_126575494.1">
    <property type="nucleotide sequence ID" value="NZ_RXZH01000009.1"/>
</dbReference>
<gene>
    <name evidence="2" type="ORF">EJ063_16820</name>
</gene>
<keyword evidence="3" id="KW-1185">Reference proteome</keyword>
<proteinExistence type="predicted"/>
<organism evidence="2 3">
    <name type="scientific">Vibrio aquaticus</name>
    <dbReference type="NCBI Taxonomy" id="2496559"/>
    <lineage>
        <taxon>Bacteria</taxon>
        <taxon>Pseudomonadati</taxon>
        <taxon>Pseudomonadota</taxon>
        <taxon>Gammaproteobacteria</taxon>
        <taxon>Vibrionales</taxon>
        <taxon>Vibrionaceae</taxon>
        <taxon>Vibrio</taxon>
    </lineage>
</organism>
<dbReference type="AlphaFoldDB" id="A0A3S0V1L3"/>
<evidence type="ECO:0000313" key="3">
    <source>
        <dbReference type="Proteomes" id="UP000268973"/>
    </source>
</evidence>
<evidence type="ECO:0000256" key="1">
    <source>
        <dbReference type="SAM" id="Phobius"/>
    </source>
</evidence>
<keyword evidence="1" id="KW-0472">Membrane</keyword>